<accession>A0A3M7P1K3</accession>
<dbReference type="CDD" id="cd01857">
    <property type="entry name" value="HSR1_MMR1"/>
    <property type="match status" value="1"/>
</dbReference>
<dbReference type="OrthoDB" id="391988at2759"/>
<dbReference type="InterPro" id="IPR030378">
    <property type="entry name" value="G_CP_dom"/>
</dbReference>
<dbReference type="Pfam" id="PF01926">
    <property type="entry name" value="MMR_HSR1"/>
    <property type="match status" value="1"/>
</dbReference>
<feature type="region of interest" description="Disordered" evidence="6">
    <location>
        <begin position="1"/>
        <end position="36"/>
    </location>
</feature>
<keyword evidence="9" id="KW-1185">Reference proteome</keyword>
<dbReference type="InterPro" id="IPR043358">
    <property type="entry name" value="GNL1-like"/>
</dbReference>
<feature type="domain" description="CP-type G" evidence="7">
    <location>
        <begin position="159"/>
        <end position="407"/>
    </location>
</feature>
<evidence type="ECO:0000256" key="2">
    <source>
        <dbReference type="ARBA" id="ARBA00022741"/>
    </source>
</evidence>
<dbReference type="Gene3D" id="3.40.50.300">
    <property type="entry name" value="P-loop containing nucleotide triphosphate hydrolases"/>
    <property type="match status" value="1"/>
</dbReference>
<comment type="function">
    <text evidence="4">Possible regulatory or functional link with the histocompatibility cluster.</text>
</comment>
<dbReference type="PANTHER" id="PTHR45709">
    <property type="entry name" value="LARGE SUBUNIT GTPASE 1 HOMOLOG-RELATED"/>
    <property type="match status" value="1"/>
</dbReference>
<dbReference type="STRING" id="10195.A0A3M7P1K3"/>
<keyword evidence="3" id="KW-0342">GTP-binding</keyword>
<dbReference type="Proteomes" id="UP000276133">
    <property type="component" value="Unassembled WGS sequence"/>
</dbReference>
<dbReference type="SUPFAM" id="SSF52540">
    <property type="entry name" value="P-loop containing nucleoside triphosphate hydrolases"/>
    <property type="match status" value="1"/>
</dbReference>
<evidence type="ECO:0000256" key="3">
    <source>
        <dbReference type="ARBA" id="ARBA00023134"/>
    </source>
</evidence>
<evidence type="ECO:0000256" key="1">
    <source>
        <dbReference type="ARBA" id="ARBA00022553"/>
    </source>
</evidence>
<reference evidence="8 9" key="1">
    <citation type="journal article" date="2018" name="Sci. Rep.">
        <title>Genomic signatures of local adaptation to the degree of environmental predictability in rotifers.</title>
        <authorList>
            <person name="Franch-Gras L."/>
            <person name="Hahn C."/>
            <person name="Garcia-Roger E.M."/>
            <person name="Carmona M.J."/>
            <person name="Serra M."/>
            <person name="Gomez A."/>
        </authorList>
    </citation>
    <scope>NUCLEOTIDE SEQUENCE [LARGE SCALE GENOMIC DNA]</scope>
    <source>
        <strain evidence="8">HYR1</strain>
    </source>
</reference>
<organism evidence="8 9">
    <name type="scientific">Brachionus plicatilis</name>
    <name type="common">Marine rotifer</name>
    <name type="synonym">Brachionus muelleri</name>
    <dbReference type="NCBI Taxonomy" id="10195"/>
    <lineage>
        <taxon>Eukaryota</taxon>
        <taxon>Metazoa</taxon>
        <taxon>Spiralia</taxon>
        <taxon>Gnathifera</taxon>
        <taxon>Rotifera</taxon>
        <taxon>Eurotatoria</taxon>
        <taxon>Monogononta</taxon>
        <taxon>Pseudotrocha</taxon>
        <taxon>Ploima</taxon>
        <taxon>Brachionidae</taxon>
        <taxon>Brachionus</taxon>
    </lineage>
</organism>
<dbReference type="PANTHER" id="PTHR45709:SF3">
    <property type="entry name" value="GUANINE NUCLEOTIDE-BINDING PROTEIN-LIKE 1"/>
    <property type="match status" value="1"/>
</dbReference>
<evidence type="ECO:0000256" key="6">
    <source>
        <dbReference type="SAM" id="MobiDB-lite"/>
    </source>
</evidence>
<evidence type="ECO:0000259" key="7">
    <source>
        <dbReference type="PROSITE" id="PS51721"/>
    </source>
</evidence>
<evidence type="ECO:0000313" key="8">
    <source>
        <dbReference type="EMBL" id="RMZ92943.1"/>
    </source>
</evidence>
<gene>
    <name evidence="8" type="ORF">BpHYR1_021060</name>
</gene>
<evidence type="ECO:0000256" key="5">
    <source>
        <dbReference type="ARBA" id="ARBA00039902"/>
    </source>
</evidence>
<evidence type="ECO:0000313" key="9">
    <source>
        <dbReference type="Proteomes" id="UP000276133"/>
    </source>
</evidence>
<dbReference type="PROSITE" id="PS51721">
    <property type="entry name" value="G_CP"/>
    <property type="match status" value="1"/>
</dbReference>
<evidence type="ECO:0000256" key="4">
    <source>
        <dbReference type="ARBA" id="ARBA00037770"/>
    </source>
</evidence>
<feature type="compositionally biased region" description="Polar residues" evidence="6">
    <location>
        <begin position="21"/>
        <end position="36"/>
    </location>
</feature>
<proteinExistence type="predicted"/>
<dbReference type="AlphaFoldDB" id="A0A3M7P1K3"/>
<dbReference type="GO" id="GO:0005525">
    <property type="term" value="F:GTP binding"/>
    <property type="evidence" value="ECO:0007669"/>
    <property type="project" value="UniProtKB-KW"/>
</dbReference>
<keyword evidence="1" id="KW-0597">Phosphoprotein</keyword>
<dbReference type="GO" id="GO:0003924">
    <property type="term" value="F:GTPase activity"/>
    <property type="evidence" value="ECO:0007669"/>
    <property type="project" value="InterPro"/>
</dbReference>
<comment type="caution">
    <text evidence="8">The sequence shown here is derived from an EMBL/GenBank/DDBJ whole genome shotgun (WGS) entry which is preliminary data.</text>
</comment>
<protein>
    <recommendedName>
        <fullName evidence="5">Guanine nucleotide-binding protein-like 1</fullName>
    </recommendedName>
</protein>
<dbReference type="InterPro" id="IPR006073">
    <property type="entry name" value="GTP-bd"/>
</dbReference>
<keyword evidence="2" id="KW-0547">Nucleotide-binding</keyword>
<dbReference type="EMBL" id="REGN01014187">
    <property type="protein sequence ID" value="RMZ92943.1"/>
    <property type="molecule type" value="Genomic_DNA"/>
</dbReference>
<feature type="non-terminal residue" evidence="8">
    <location>
        <position position="1"/>
    </location>
</feature>
<name>A0A3M7P1K3_BRAPC</name>
<sequence length="503" mass="58190">KQKKQQLITKRERKRNKDLDTSSSDIEPDFETQTANLNARRPIRNLINPEIGDSQQENNRNKFKLLFLKESPEEIKRRKAEASKKLTIKSESDLEVDIEDVYNQSSPLDIPIRPKWSYDMTKEQLDQQEKKYISEYLDKICDNYQDQELSYFEMNLETWRQLWRVTEISDIILIIVDVRYSPLHFSPKFYEYCTDILKKDIILILNKIDLIPSSVVIAWKNYFESKFPNLHVVLFSSAKQIKHKRKKARKSGESSKDVDQEYELEVKALAAEINTAKAHRKLYECVKKIVKNQVDLSGWSKMTEELCKKSTISEPFEAIGKMNISENEVEIMDSLYFGEVPRVKYEHGFVTIGCCGFPNVGKSSLLNSLNGRKVVSVSRTPGHTKHLQTIFLTKNVRLCDCPGLVFPSLVCKPLQIIAGIYPISQLQEPYSAIRYIAERIPLIENFDLKHPSETSSQNNNDWSPLDICEAWAIKRGYFTAKASRPDVFRAANELLRMTLDGAI</sequence>
<feature type="non-terminal residue" evidence="8">
    <location>
        <position position="503"/>
    </location>
</feature>
<dbReference type="InterPro" id="IPR027417">
    <property type="entry name" value="P-loop_NTPase"/>
</dbReference>